<feature type="domain" description="HNH nuclease" evidence="1">
    <location>
        <begin position="157"/>
        <end position="201"/>
    </location>
</feature>
<keyword evidence="5" id="KW-1185">Reference proteome</keyword>
<sequence>MLFSRIVYENASFNRSFSVESNLNHMNFLVKTLEECKVISKDELLAIIFTDINNFPKGYLTKTELRQKLIEISSNKAVERKYNQRNYLFNMCERLSGIYINNDKNEMSLNPYLFDKKEKYKGRDAYLQRLYKIALMNEYMEKYNSNKPKCSLEHRAYPVLIASHIKPFASCNEIEAFDKDNGLLLSKNMDSLFDLGYITFNNDGTIITSVELDDDVREYLNLFKLETSLLNNKRQKYIQFHRQNVFRQNKLSN</sequence>
<reference evidence="3 4" key="1">
    <citation type="submission" date="2018-12" db="EMBL/GenBank/DDBJ databases">
        <authorList>
            <consortium name="Pathogen Informatics"/>
        </authorList>
    </citation>
    <scope>NUCLEOTIDE SEQUENCE [LARGE SCALE GENOMIC DNA]</scope>
    <source>
        <strain evidence="3 4">NCTC10126</strain>
    </source>
</reference>
<evidence type="ECO:0000259" key="1">
    <source>
        <dbReference type="Pfam" id="PF13391"/>
    </source>
</evidence>
<dbReference type="RefSeq" id="WP_126118263.1">
    <property type="nucleotide sequence ID" value="NZ_CP101806.1"/>
</dbReference>
<reference evidence="2" key="2">
    <citation type="submission" date="2022-07" db="EMBL/GenBank/DDBJ databases">
        <title>Complete genome of Mycoplasma caviae type strain G122.</title>
        <authorList>
            <person name="Spergser J."/>
        </authorList>
    </citation>
    <scope>NUCLEOTIDE SEQUENCE</scope>
    <source>
        <strain evidence="2">G122</strain>
    </source>
</reference>
<evidence type="ECO:0000313" key="2">
    <source>
        <dbReference type="EMBL" id="UUD35166.1"/>
    </source>
</evidence>
<dbReference type="EMBL" id="CP101806">
    <property type="protein sequence ID" value="UUD35166.1"/>
    <property type="molecule type" value="Genomic_DNA"/>
</dbReference>
<accession>A0A3P8K9G1</accession>
<gene>
    <name evidence="3" type="ORF">NCTC10126_00525</name>
    <name evidence="2" type="ORF">NPA07_05175</name>
</gene>
<dbReference type="Pfam" id="PF13391">
    <property type="entry name" value="HNH_2"/>
    <property type="match status" value="1"/>
</dbReference>
<name>A0A3P8K9G1_9BACT</name>
<evidence type="ECO:0000313" key="4">
    <source>
        <dbReference type="Proteomes" id="UP000280036"/>
    </source>
</evidence>
<dbReference type="OrthoDB" id="5678128at2"/>
<dbReference type="EMBL" id="UZVY01000001">
    <property type="protein sequence ID" value="VDR42029.1"/>
    <property type="molecule type" value="Genomic_DNA"/>
</dbReference>
<dbReference type="Proteomes" id="UP000280036">
    <property type="component" value="Unassembled WGS sequence"/>
</dbReference>
<evidence type="ECO:0000313" key="5">
    <source>
        <dbReference type="Proteomes" id="UP001058569"/>
    </source>
</evidence>
<dbReference type="AlphaFoldDB" id="A0A3P8K9G1"/>
<protein>
    <recommendedName>
        <fullName evidence="1">HNH nuclease domain-containing protein</fullName>
    </recommendedName>
</protein>
<organism evidence="3 4">
    <name type="scientific">Mycoplasmopsis caviae</name>
    <dbReference type="NCBI Taxonomy" id="55603"/>
    <lineage>
        <taxon>Bacteria</taxon>
        <taxon>Bacillati</taxon>
        <taxon>Mycoplasmatota</taxon>
        <taxon>Mycoplasmoidales</taxon>
        <taxon>Metamycoplasmataceae</taxon>
        <taxon>Mycoplasmopsis</taxon>
    </lineage>
</organism>
<dbReference type="Proteomes" id="UP001058569">
    <property type="component" value="Chromosome"/>
</dbReference>
<evidence type="ECO:0000313" key="3">
    <source>
        <dbReference type="EMBL" id="VDR42029.1"/>
    </source>
</evidence>
<dbReference type="REBASE" id="405877">
    <property type="entry name" value="Mca10126ORF522P"/>
</dbReference>
<proteinExistence type="predicted"/>
<dbReference type="InterPro" id="IPR003615">
    <property type="entry name" value="HNH_nuc"/>
</dbReference>